<protein>
    <submittedName>
        <fullName evidence="1">Uncharacterized protein</fullName>
    </submittedName>
</protein>
<dbReference type="EMBL" id="JAHWXP010000001">
    <property type="protein sequence ID" value="MBY8335585.1"/>
    <property type="molecule type" value="Genomic_DNA"/>
</dbReference>
<sequence>MKTDVAVFVTDGVNRQNMLLPLATLVESMETPLAAAIASNIPYGMPANLAHDLCRPVGWSEPRGIYLSRDMARQLGRVFLPETEEDHERIGALIQGFANWSQARQIEPFADGIKARVANHATSAMRLWHGEAAGAIEPGLASAMFPEFFALGSEHVDKDGLVNFNYLRERTREVQPGVFHEPERDILLFAHRYFRRSLSLRNSLNAYVLRSFSDAAALEGMTARLRLDPDVIGLPESSHSRIELEYWHGPKYDDDIASIPAGVAEHKSNDGDRHYSRIDKTQIWWKDPETRSTPGLLSEIRTFEIEELIDDESPGLPDGMYGCRYAHAEYDLAKSDLAHFDGAIRAYPSEAYLERIERRIDRAGKHSDYTKLFRLDGALPVSMWKRVLTDWYRGNRLIPEYLGAPEEDLAEAYTPPGRHKQRSLPALGAFLCLEKASPLSTVQTQVVADQTIELDGRPVQVAEVAQGEVGALMRQWVDSSTSWIAARSTRANLARILLPGDPPSETEWIAVAEPLARAISDDLDTGLLERIALSISWRAEGVLTTLSIEGEAGCVSLLLADAVTIVRPDMPASSWIEAFRDALVDRAPELDAPVDWPANAARCSRLTLLRNEDLKFDIQLRADQNDTQIGHEVDTPD</sequence>
<dbReference type="RefSeq" id="WP_222823372.1">
    <property type="nucleotide sequence ID" value="NZ_JAHWXP010000001.1"/>
</dbReference>
<reference evidence="1 2" key="1">
    <citation type="submission" date="2021-07" db="EMBL/GenBank/DDBJ databases">
        <title>Alteriqipengyuania abyssalis NZ-12B nov, sp.nov isolated from deep sea sponge in pacific ocean.</title>
        <authorList>
            <person name="Tareen S."/>
            <person name="Wink J."/>
        </authorList>
    </citation>
    <scope>NUCLEOTIDE SEQUENCE [LARGE SCALE GENOMIC DNA]</scope>
    <source>
        <strain evidence="1 2">NZ-12B</strain>
    </source>
</reference>
<gene>
    <name evidence="1" type="ORF">KYN89_00855</name>
</gene>
<evidence type="ECO:0000313" key="1">
    <source>
        <dbReference type="EMBL" id="MBY8335585.1"/>
    </source>
</evidence>
<organism evidence="1 2">
    <name type="scientific">Alteriqipengyuania abyssalis</name>
    <dbReference type="NCBI Taxonomy" id="2860200"/>
    <lineage>
        <taxon>Bacteria</taxon>
        <taxon>Pseudomonadati</taxon>
        <taxon>Pseudomonadota</taxon>
        <taxon>Alphaproteobacteria</taxon>
        <taxon>Sphingomonadales</taxon>
        <taxon>Erythrobacteraceae</taxon>
        <taxon>Alteriqipengyuania</taxon>
    </lineage>
</organism>
<comment type="caution">
    <text evidence="1">The sequence shown here is derived from an EMBL/GenBank/DDBJ whole genome shotgun (WGS) entry which is preliminary data.</text>
</comment>
<proteinExistence type="predicted"/>
<keyword evidence="2" id="KW-1185">Reference proteome</keyword>
<dbReference type="Proteomes" id="UP000759298">
    <property type="component" value="Unassembled WGS sequence"/>
</dbReference>
<evidence type="ECO:0000313" key="2">
    <source>
        <dbReference type="Proteomes" id="UP000759298"/>
    </source>
</evidence>
<name>A0ABS7P937_9SPHN</name>
<accession>A0ABS7P937</accession>